<dbReference type="Proteomes" id="UP000635606">
    <property type="component" value="Unassembled WGS sequence"/>
</dbReference>
<dbReference type="AlphaFoldDB" id="A0A8J4A063"/>
<protein>
    <submittedName>
        <fullName evidence="1">Uncharacterized protein</fullName>
    </submittedName>
</protein>
<accession>A0A8J4A063</accession>
<organism evidence="1 2">
    <name type="scientific">Virgisporangium ochraceum</name>
    <dbReference type="NCBI Taxonomy" id="65505"/>
    <lineage>
        <taxon>Bacteria</taxon>
        <taxon>Bacillati</taxon>
        <taxon>Actinomycetota</taxon>
        <taxon>Actinomycetes</taxon>
        <taxon>Micromonosporales</taxon>
        <taxon>Micromonosporaceae</taxon>
        <taxon>Virgisporangium</taxon>
    </lineage>
</organism>
<dbReference type="EMBL" id="BOPH01000097">
    <property type="protein sequence ID" value="GIJ72127.1"/>
    <property type="molecule type" value="Genomic_DNA"/>
</dbReference>
<dbReference type="RefSeq" id="WP_203931985.1">
    <property type="nucleotide sequence ID" value="NZ_BOPH01000097.1"/>
</dbReference>
<gene>
    <name evidence="1" type="ORF">Voc01_070440</name>
</gene>
<keyword evidence="2" id="KW-1185">Reference proteome</keyword>
<proteinExistence type="predicted"/>
<name>A0A8J4A063_9ACTN</name>
<comment type="caution">
    <text evidence="1">The sequence shown here is derived from an EMBL/GenBank/DDBJ whole genome shotgun (WGS) entry which is preliminary data.</text>
</comment>
<sequence length="255" mass="27500">MTGPDAEWWDLGGGSGVTVGRLLDSVDARPAAWDEIESRLVVEDECWCPAGYAVLPELAALARRDDHRDRALRLAATIVRSLHRCDEFDDLARAASDHVAALRGTARAGLAAGPDFLERLRDAVALAGYTFWAAIDMDFTDEHYHVGCPHCATRLAVVIGDYGHYSAVRDFHDGDIHRVPLLPADPRDLTGIGRWMHAAAVAAGEPVIADGLTYLFGRAGCGACGSVFPVSDWFEAENGPSQPIDPVVPRTDRSA</sequence>
<evidence type="ECO:0000313" key="1">
    <source>
        <dbReference type="EMBL" id="GIJ72127.1"/>
    </source>
</evidence>
<evidence type="ECO:0000313" key="2">
    <source>
        <dbReference type="Proteomes" id="UP000635606"/>
    </source>
</evidence>
<reference evidence="1" key="1">
    <citation type="submission" date="2021-01" db="EMBL/GenBank/DDBJ databases">
        <title>Whole genome shotgun sequence of Virgisporangium ochraceum NBRC 16418.</title>
        <authorList>
            <person name="Komaki H."/>
            <person name="Tamura T."/>
        </authorList>
    </citation>
    <scope>NUCLEOTIDE SEQUENCE</scope>
    <source>
        <strain evidence="1">NBRC 16418</strain>
    </source>
</reference>